<reference evidence="1" key="1">
    <citation type="journal article" date="2015" name="Nature">
        <title>Complex archaea that bridge the gap between prokaryotes and eukaryotes.</title>
        <authorList>
            <person name="Spang A."/>
            <person name="Saw J.H."/>
            <person name="Jorgensen S.L."/>
            <person name="Zaremba-Niedzwiedzka K."/>
            <person name="Martijn J."/>
            <person name="Lind A.E."/>
            <person name="van Eijk R."/>
            <person name="Schleper C."/>
            <person name="Guy L."/>
            <person name="Ettema T.J."/>
        </authorList>
    </citation>
    <scope>NUCLEOTIDE SEQUENCE</scope>
</reference>
<name>A0A0F9JWW9_9ZZZZ</name>
<proteinExistence type="predicted"/>
<feature type="non-terminal residue" evidence="1">
    <location>
        <position position="67"/>
    </location>
</feature>
<sequence length="67" mass="7745">MTTHAMTEYKEALQGKSLASRWNRGRTYKQLSYAAQRSFALQIIQGNEKLRECTPLSIQNCFLDIAY</sequence>
<protein>
    <submittedName>
        <fullName evidence="1">Uncharacterized protein</fullName>
    </submittedName>
</protein>
<dbReference type="EMBL" id="LAZR01016689">
    <property type="protein sequence ID" value="KKM03403.1"/>
    <property type="molecule type" value="Genomic_DNA"/>
</dbReference>
<accession>A0A0F9JWW9</accession>
<evidence type="ECO:0000313" key="1">
    <source>
        <dbReference type="EMBL" id="KKM03403.1"/>
    </source>
</evidence>
<gene>
    <name evidence="1" type="ORF">LCGC14_1774840</name>
</gene>
<organism evidence="1">
    <name type="scientific">marine sediment metagenome</name>
    <dbReference type="NCBI Taxonomy" id="412755"/>
    <lineage>
        <taxon>unclassified sequences</taxon>
        <taxon>metagenomes</taxon>
        <taxon>ecological metagenomes</taxon>
    </lineage>
</organism>
<dbReference type="AlphaFoldDB" id="A0A0F9JWW9"/>
<comment type="caution">
    <text evidence="1">The sequence shown here is derived from an EMBL/GenBank/DDBJ whole genome shotgun (WGS) entry which is preliminary data.</text>
</comment>